<keyword evidence="2" id="KW-0812">Transmembrane</keyword>
<protein>
    <submittedName>
        <fullName evidence="3">Uncharacterized protein</fullName>
    </submittedName>
</protein>
<organism evidence="3 4">
    <name type="scientific">Thalictrum thalictroides</name>
    <name type="common">Rue-anemone</name>
    <name type="synonym">Anemone thalictroides</name>
    <dbReference type="NCBI Taxonomy" id="46969"/>
    <lineage>
        <taxon>Eukaryota</taxon>
        <taxon>Viridiplantae</taxon>
        <taxon>Streptophyta</taxon>
        <taxon>Embryophyta</taxon>
        <taxon>Tracheophyta</taxon>
        <taxon>Spermatophyta</taxon>
        <taxon>Magnoliopsida</taxon>
        <taxon>Ranunculales</taxon>
        <taxon>Ranunculaceae</taxon>
        <taxon>Thalictroideae</taxon>
        <taxon>Thalictrum</taxon>
    </lineage>
</organism>
<feature type="region of interest" description="Disordered" evidence="1">
    <location>
        <begin position="1"/>
        <end position="39"/>
    </location>
</feature>
<feature type="transmembrane region" description="Helical" evidence="2">
    <location>
        <begin position="48"/>
        <end position="68"/>
    </location>
</feature>
<accession>A0A7J6X1L8</accession>
<gene>
    <name evidence="3" type="ORF">FRX31_007803</name>
</gene>
<proteinExistence type="predicted"/>
<evidence type="ECO:0000313" key="4">
    <source>
        <dbReference type="Proteomes" id="UP000554482"/>
    </source>
</evidence>
<evidence type="ECO:0000256" key="2">
    <source>
        <dbReference type="SAM" id="Phobius"/>
    </source>
</evidence>
<dbReference type="EMBL" id="JABWDY010007857">
    <property type="protein sequence ID" value="KAF5202610.1"/>
    <property type="molecule type" value="Genomic_DNA"/>
</dbReference>
<feature type="non-terminal residue" evidence="3">
    <location>
        <position position="1"/>
    </location>
</feature>
<sequence length="70" mass="7429">LSSERDGPTQGTRRTVSASHTPNRATSPLGSPGRDGFPAQDRSLKTGLFLFSITSSLFSSLANLLAYCDI</sequence>
<keyword evidence="2" id="KW-0472">Membrane</keyword>
<evidence type="ECO:0000256" key="1">
    <source>
        <dbReference type="SAM" id="MobiDB-lite"/>
    </source>
</evidence>
<feature type="compositionally biased region" description="Polar residues" evidence="1">
    <location>
        <begin position="8"/>
        <end position="29"/>
    </location>
</feature>
<keyword evidence="4" id="KW-1185">Reference proteome</keyword>
<comment type="caution">
    <text evidence="3">The sequence shown here is derived from an EMBL/GenBank/DDBJ whole genome shotgun (WGS) entry which is preliminary data.</text>
</comment>
<dbReference type="AlphaFoldDB" id="A0A7J6X1L8"/>
<keyword evidence="2" id="KW-1133">Transmembrane helix</keyword>
<reference evidence="3 4" key="1">
    <citation type="submission" date="2020-06" db="EMBL/GenBank/DDBJ databases">
        <title>Transcriptomic and genomic resources for Thalictrum thalictroides and T. hernandezii: Facilitating candidate gene discovery in an emerging model plant lineage.</title>
        <authorList>
            <person name="Arias T."/>
            <person name="Riano-Pachon D.M."/>
            <person name="Di Stilio V.S."/>
        </authorList>
    </citation>
    <scope>NUCLEOTIDE SEQUENCE [LARGE SCALE GENOMIC DNA]</scope>
    <source>
        <strain evidence="4">cv. WT478/WT964</strain>
        <tissue evidence="3">Leaves</tissue>
    </source>
</reference>
<name>A0A7J6X1L8_THATH</name>
<dbReference type="Proteomes" id="UP000554482">
    <property type="component" value="Unassembled WGS sequence"/>
</dbReference>
<evidence type="ECO:0000313" key="3">
    <source>
        <dbReference type="EMBL" id="KAF5202610.1"/>
    </source>
</evidence>